<accession>A0A1S3P352</accession>
<dbReference type="AlphaFoldDB" id="A0A1S3P352"/>
<dbReference type="RefSeq" id="XP_014022068.1">
    <property type="nucleotide sequence ID" value="XM_014166593.2"/>
</dbReference>
<feature type="region of interest" description="Disordered" evidence="1">
    <location>
        <begin position="79"/>
        <end position="100"/>
    </location>
</feature>
<evidence type="ECO:0000313" key="3">
    <source>
        <dbReference type="Proteomes" id="UP001652741"/>
    </source>
</evidence>
<keyword evidence="3" id="KW-1185">Reference proteome</keyword>
<sequence>MRLCMDIAVPLLAMVHMTYICEAALLRKSTAADFLRPVREKRAAECFPAGCSMEDSEAEELLEANSHYKDSSKMLLNGGTGAGVNSSPGSEATVEEGSGM</sequence>
<evidence type="ECO:0000313" key="4">
    <source>
        <dbReference type="RefSeq" id="XP_014022068.1"/>
    </source>
</evidence>
<reference evidence="4" key="1">
    <citation type="submission" date="2025-08" db="UniProtKB">
        <authorList>
            <consortium name="RefSeq"/>
        </authorList>
    </citation>
    <scope>IDENTIFICATION</scope>
</reference>
<feature type="signal peptide" evidence="2">
    <location>
        <begin position="1"/>
        <end position="23"/>
    </location>
</feature>
<dbReference type="Proteomes" id="UP001652741">
    <property type="component" value="Chromosome ssa22"/>
</dbReference>
<proteinExistence type="predicted"/>
<feature type="chain" id="PRO_5010317397" evidence="2">
    <location>
        <begin position="24"/>
        <end position="100"/>
    </location>
</feature>
<organism evidence="3 4">
    <name type="scientific">Salmo salar</name>
    <name type="common">Atlantic salmon</name>
    <dbReference type="NCBI Taxonomy" id="8030"/>
    <lineage>
        <taxon>Eukaryota</taxon>
        <taxon>Metazoa</taxon>
        <taxon>Chordata</taxon>
        <taxon>Craniata</taxon>
        <taxon>Vertebrata</taxon>
        <taxon>Euteleostomi</taxon>
        <taxon>Actinopterygii</taxon>
        <taxon>Neopterygii</taxon>
        <taxon>Teleostei</taxon>
        <taxon>Protacanthopterygii</taxon>
        <taxon>Salmoniformes</taxon>
        <taxon>Salmonidae</taxon>
        <taxon>Salmoninae</taxon>
        <taxon>Salmo</taxon>
    </lineage>
</organism>
<protein>
    <submittedName>
        <fullName evidence="4">Uncharacterized protein isoform X2</fullName>
    </submittedName>
</protein>
<evidence type="ECO:0000256" key="1">
    <source>
        <dbReference type="SAM" id="MobiDB-lite"/>
    </source>
</evidence>
<keyword evidence="2" id="KW-0732">Signal</keyword>
<dbReference type="GeneID" id="106582949"/>
<evidence type="ECO:0000256" key="2">
    <source>
        <dbReference type="SAM" id="SignalP"/>
    </source>
</evidence>
<gene>
    <name evidence="4" type="primary">LOC106582949</name>
</gene>
<name>A0A1S3P352_SALSA</name>